<dbReference type="Gene3D" id="3.40.50.720">
    <property type="entry name" value="NAD(P)-binding Rossmann-like Domain"/>
    <property type="match status" value="2"/>
</dbReference>
<dbReference type="EMBL" id="KZ503269">
    <property type="protein sequence ID" value="PKU66481.1"/>
    <property type="molecule type" value="Genomic_DNA"/>
</dbReference>
<dbReference type="AlphaFoldDB" id="A0A2I0VSV2"/>
<dbReference type="InterPro" id="IPR036291">
    <property type="entry name" value="NAD(P)-bd_dom_sf"/>
</dbReference>
<dbReference type="GO" id="GO:0003942">
    <property type="term" value="F:N-acetyl-gamma-glutamyl-phosphate reductase activity"/>
    <property type="evidence" value="ECO:0007669"/>
    <property type="project" value="InterPro"/>
</dbReference>
<dbReference type="GO" id="GO:0051287">
    <property type="term" value="F:NAD binding"/>
    <property type="evidence" value="ECO:0007669"/>
    <property type="project" value="InterPro"/>
</dbReference>
<dbReference type="InterPro" id="IPR000534">
    <property type="entry name" value="Semialdehyde_DH_NAD-bd"/>
</dbReference>
<dbReference type="InterPro" id="IPR023013">
    <property type="entry name" value="AGPR_AS"/>
</dbReference>
<dbReference type="GO" id="GO:0006526">
    <property type="term" value="P:L-arginine biosynthetic process"/>
    <property type="evidence" value="ECO:0007669"/>
    <property type="project" value="UniProtKB-KW"/>
</dbReference>
<feature type="domain" description="Semialdehyde dehydrogenase NAD-binding" evidence="3">
    <location>
        <begin position="57"/>
        <end position="127"/>
    </location>
</feature>
<feature type="active site" evidence="2">
    <location>
        <position position="135"/>
    </location>
</feature>
<keyword evidence="1" id="KW-0028">Amino-acid biosynthesis</keyword>
<dbReference type="SUPFAM" id="SSF51735">
    <property type="entry name" value="NAD(P)-binding Rossmann-fold domains"/>
    <property type="match status" value="1"/>
</dbReference>
<keyword evidence="5" id="KW-1185">Reference proteome</keyword>
<evidence type="ECO:0000259" key="3">
    <source>
        <dbReference type="SMART" id="SM00859"/>
    </source>
</evidence>
<accession>A0A2I0VSV2</accession>
<dbReference type="PROSITE" id="PS01224">
    <property type="entry name" value="ARGC"/>
    <property type="match status" value="1"/>
</dbReference>
<dbReference type="CDD" id="cd17895">
    <property type="entry name" value="AGPR_1_N"/>
    <property type="match status" value="1"/>
</dbReference>
<reference evidence="4 5" key="1">
    <citation type="journal article" date="2016" name="Sci. Rep.">
        <title>The Dendrobium catenatum Lindl. genome sequence provides insights into polysaccharide synthase, floral development and adaptive evolution.</title>
        <authorList>
            <person name="Zhang G.Q."/>
            <person name="Xu Q."/>
            <person name="Bian C."/>
            <person name="Tsai W.C."/>
            <person name="Yeh C.M."/>
            <person name="Liu K.W."/>
            <person name="Yoshida K."/>
            <person name="Zhang L.S."/>
            <person name="Chang S.B."/>
            <person name="Chen F."/>
            <person name="Shi Y."/>
            <person name="Su Y.Y."/>
            <person name="Zhang Y.Q."/>
            <person name="Chen L.J."/>
            <person name="Yin Y."/>
            <person name="Lin M."/>
            <person name="Huang H."/>
            <person name="Deng H."/>
            <person name="Wang Z.W."/>
            <person name="Zhu S.L."/>
            <person name="Zhao X."/>
            <person name="Deng C."/>
            <person name="Niu S.C."/>
            <person name="Huang J."/>
            <person name="Wang M."/>
            <person name="Liu G.H."/>
            <person name="Yang H.J."/>
            <person name="Xiao X.J."/>
            <person name="Hsiao Y.Y."/>
            <person name="Wu W.L."/>
            <person name="Chen Y.Y."/>
            <person name="Mitsuda N."/>
            <person name="Ohme-Takagi M."/>
            <person name="Luo Y.B."/>
            <person name="Van de Peer Y."/>
            <person name="Liu Z.J."/>
        </authorList>
    </citation>
    <scope>NUCLEOTIDE SEQUENCE [LARGE SCALE GENOMIC DNA]</scope>
    <source>
        <tissue evidence="4">The whole plant</tissue>
    </source>
</reference>
<dbReference type="STRING" id="906689.A0A2I0VSV2"/>
<proteinExistence type="predicted"/>
<reference evidence="4 5" key="2">
    <citation type="journal article" date="2017" name="Nature">
        <title>The Apostasia genome and the evolution of orchids.</title>
        <authorList>
            <person name="Zhang G.Q."/>
            <person name="Liu K.W."/>
            <person name="Li Z."/>
            <person name="Lohaus R."/>
            <person name="Hsiao Y.Y."/>
            <person name="Niu S.C."/>
            <person name="Wang J.Y."/>
            <person name="Lin Y.C."/>
            <person name="Xu Q."/>
            <person name="Chen L.J."/>
            <person name="Yoshida K."/>
            <person name="Fujiwara S."/>
            <person name="Wang Z.W."/>
            <person name="Zhang Y.Q."/>
            <person name="Mitsuda N."/>
            <person name="Wang M."/>
            <person name="Liu G.H."/>
            <person name="Pecoraro L."/>
            <person name="Huang H.X."/>
            <person name="Xiao X.J."/>
            <person name="Lin M."/>
            <person name="Wu X.Y."/>
            <person name="Wu W.L."/>
            <person name="Chen Y.Y."/>
            <person name="Chang S.B."/>
            <person name="Sakamoto S."/>
            <person name="Ohme-Takagi M."/>
            <person name="Yagi M."/>
            <person name="Zeng S.J."/>
            <person name="Shen C.Y."/>
            <person name="Yeh C.M."/>
            <person name="Luo Y.B."/>
            <person name="Tsai W.C."/>
            <person name="Van de Peer Y."/>
            <person name="Liu Z.J."/>
        </authorList>
    </citation>
    <scope>NUCLEOTIDE SEQUENCE [LARGE SCALE GENOMIC DNA]</scope>
    <source>
        <tissue evidence="4">The whole plant</tissue>
    </source>
</reference>
<evidence type="ECO:0000256" key="2">
    <source>
        <dbReference type="PROSITE-ProRule" id="PRU10010"/>
    </source>
</evidence>
<dbReference type="PANTHER" id="PTHR32338:SF10">
    <property type="entry name" value="N-ACETYL-GAMMA-GLUTAMYL-PHOSPHATE REDUCTASE, CHLOROPLASTIC-RELATED"/>
    <property type="match status" value="1"/>
</dbReference>
<dbReference type="Proteomes" id="UP000233837">
    <property type="component" value="Unassembled WGS sequence"/>
</dbReference>
<dbReference type="InterPro" id="IPR050085">
    <property type="entry name" value="AGPR"/>
</dbReference>
<dbReference type="SMART" id="SM00859">
    <property type="entry name" value="Semialdhyde_dh"/>
    <property type="match status" value="1"/>
</dbReference>
<sequence>MSSVVLGSVFRDVGLLPKNAPRNSEGRRLWIRGSVVTSPQGLLAANMRPKNSTKAVCVGVSGASGYTGAEIVRLLANHPLFCISANFQLRKLGEYEEWYGQPHKAPELQKEAIYGLTEVRRKKTRDAQLVANPGCYPTSVQLLLVPLIKACKFDIEKANQMWAEMFQWRKEYGADIIIEDFDYEELVA</sequence>
<organism evidence="4 5">
    <name type="scientific">Dendrobium catenatum</name>
    <dbReference type="NCBI Taxonomy" id="906689"/>
    <lineage>
        <taxon>Eukaryota</taxon>
        <taxon>Viridiplantae</taxon>
        <taxon>Streptophyta</taxon>
        <taxon>Embryophyta</taxon>
        <taxon>Tracheophyta</taxon>
        <taxon>Spermatophyta</taxon>
        <taxon>Magnoliopsida</taxon>
        <taxon>Liliopsida</taxon>
        <taxon>Asparagales</taxon>
        <taxon>Orchidaceae</taxon>
        <taxon>Epidendroideae</taxon>
        <taxon>Malaxideae</taxon>
        <taxon>Dendrobiinae</taxon>
        <taxon>Dendrobium</taxon>
    </lineage>
</organism>
<gene>
    <name evidence="4" type="ORF">MA16_Dca018183</name>
</gene>
<evidence type="ECO:0000313" key="4">
    <source>
        <dbReference type="EMBL" id="PKU66481.1"/>
    </source>
</evidence>
<evidence type="ECO:0000313" key="5">
    <source>
        <dbReference type="Proteomes" id="UP000233837"/>
    </source>
</evidence>
<dbReference type="PANTHER" id="PTHR32338">
    <property type="entry name" value="N-ACETYL-GAMMA-GLUTAMYL-PHOSPHATE REDUCTASE, CHLOROPLASTIC-RELATED-RELATED"/>
    <property type="match status" value="1"/>
</dbReference>
<protein>
    <submittedName>
        <fullName evidence="4">Putative N-acetyl-gamma-glutamyl-phosphate reductase, chloroplastic</fullName>
    </submittedName>
</protein>
<name>A0A2I0VSV2_9ASPA</name>
<evidence type="ECO:0000256" key="1">
    <source>
        <dbReference type="ARBA" id="ARBA00022571"/>
    </source>
</evidence>
<keyword evidence="1" id="KW-0055">Arginine biosynthesis</keyword>